<comment type="caution">
    <text evidence="3">The sequence shown here is derived from an EMBL/GenBank/DDBJ whole genome shotgun (WGS) entry which is preliminary data.</text>
</comment>
<sequence length="406" mass="43588">MSKKIFARAVAVASAVVLTAGCASGGDGGASVAQYAHPNDPSTWLAQADTEWVEDVAAATDGGIEVNIHWSGSLAEATEAADAMSSGTSQIGILYPIYTPSQFPMWSWLSEYSFQSDGRPVIGDMQAFAAALEVSLTSDVLLEEFRSQGIEPLLPLFEMNAGYHLVCTDPVTSLDDAAGKTIRTPGGPWEREANALGMAPTQMAAGEMYEALQRGVLDCSVNPLRDMIAFDLIEVASEITIDEEAVFTGFNAALGANSDWWSSLDPAVQEEFWGTLRGYSERFVSAGLAADFELRALSHENDVSIHSMDEDMRNALLENQQDRIDTALDSAPAGLEAEAEQLLADYEAAMLKWEGIIADELGYGDAVPSTWADIMASDVEIDDIDFAPFSERLWDEVLSQAGPSGN</sequence>
<evidence type="ECO:0000256" key="2">
    <source>
        <dbReference type="SAM" id="SignalP"/>
    </source>
</evidence>
<dbReference type="Proteomes" id="UP000235703">
    <property type="component" value="Unassembled WGS sequence"/>
</dbReference>
<gene>
    <name evidence="3" type="ORF">CJ198_00040</name>
</gene>
<dbReference type="OrthoDB" id="9815946at2"/>
<evidence type="ECO:0000313" key="4">
    <source>
        <dbReference type="Proteomes" id="UP000235703"/>
    </source>
</evidence>
<organism evidence="3 4">
    <name type="scientific">Brevibacterium luteolum</name>
    <dbReference type="NCBI Taxonomy" id="199591"/>
    <lineage>
        <taxon>Bacteria</taxon>
        <taxon>Bacillati</taxon>
        <taxon>Actinomycetota</taxon>
        <taxon>Actinomycetes</taxon>
        <taxon>Micrococcales</taxon>
        <taxon>Brevibacteriaceae</taxon>
        <taxon>Brevibacterium</taxon>
    </lineage>
</organism>
<name>A0A2N6PJX1_9MICO</name>
<keyword evidence="1 2" id="KW-0732">Signal</keyword>
<dbReference type="PANTHER" id="PTHR33376:SF15">
    <property type="entry name" value="BLL6794 PROTEIN"/>
    <property type="match status" value="1"/>
</dbReference>
<dbReference type="Pfam" id="PF03480">
    <property type="entry name" value="DctP"/>
    <property type="match status" value="1"/>
</dbReference>
<evidence type="ECO:0000313" key="3">
    <source>
        <dbReference type="EMBL" id="PMB98990.1"/>
    </source>
</evidence>
<dbReference type="AlphaFoldDB" id="A0A2N6PJX1"/>
<dbReference type="RefSeq" id="WP_102159622.1">
    <property type="nucleotide sequence ID" value="NZ_PNFZ01000001.1"/>
</dbReference>
<feature type="signal peptide" evidence="2">
    <location>
        <begin position="1"/>
        <end position="25"/>
    </location>
</feature>
<accession>A0A2N6PJX1</accession>
<dbReference type="GO" id="GO:0055085">
    <property type="term" value="P:transmembrane transport"/>
    <property type="evidence" value="ECO:0007669"/>
    <property type="project" value="InterPro"/>
</dbReference>
<dbReference type="PANTHER" id="PTHR33376">
    <property type="match status" value="1"/>
</dbReference>
<keyword evidence="4" id="KW-1185">Reference proteome</keyword>
<dbReference type="InterPro" id="IPR038404">
    <property type="entry name" value="TRAP_DctP_sf"/>
</dbReference>
<protein>
    <recommendedName>
        <fullName evidence="5">C4-dicarboxylate ABC transporter substrate-binding protein</fullName>
    </recommendedName>
</protein>
<feature type="chain" id="PRO_5014698275" description="C4-dicarboxylate ABC transporter substrate-binding protein" evidence="2">
    <location>
        <begin position="26"/>
        <end position="406"/>
    </location>
</feature>
<dbReference type="PROSITE" id="PS51257">
    <property type="entry name" value="PROKAR_LIPOPROTEIN"/>
    <property type="match status" value="1"/>
</dbReference>
<dbReference type="Gene3D" id="3.40.190.170">
    <property type="entry name" value="Bacterial extracellular solute-binding protein, family 7"/>
    <property type="match status" value="1"/>
</dbReference>
<dbReference type="EMBL" id="PNFZ01000001">
    <property type="protein sequence ID" value="PMB98990.1"/>
    <property type="molecule type" value="Genomic_DNA"/>
</dbReference>
<reference evidence="3 4" key="1">
    <citation type="submission" date="2017-09" db="EMBL/GenBank/DDBJ databases">
        <title>Bacterial strain isolated from the female urinary microbiota.</title>
        <authorList>
            <person name="Thomas-White K."/>
            <person name="Kumar N."/>
            <person name="Forster S."/>
            <person name="Putonti C."/>
            <person name="Lawley T."/>
            <person name="Wolfe A.J."/>
        </authorList>
    </citation>
    <scope>NUCLEOTIDE SEQUENCE [LARGE SCALE GENOMIC DNA]</scope>
    <source>
        <strain evidence="3 4">UMB0680</strain>
    </source>
</reference>
<dbReference type="InterPro" id="IPR018389">
    <property type="entry name" value="DctP_fam"/>
</dbReference>
<proteinExistence type="predicted"/>
<evidence type="ECO:0000256" key="1">
    <source>
        <dbReference type="ARBA" id="ARBA00022729"/>
    </source>
</evidence>
<evidence type="ECO:0008006" key="5">
    <source>
        <dbReference type="Google" id="ProtNLM"/>
    </source>
</evidence>